<evidence type="ECO:0000313" key="2">
    <source>
        <dbReference type="Proteomes" id="UP000487929"/>
    </source>
</evidence>
<reference evidence="1 2" key="1">
    <citation type="submission" date="2019-12" db="EMBL/GenBank/DDBJ databases">
        <title>Draft genome sequencing of Halomonas alimentaria DSM 15356.</title>
        <authorList>
            <person name="Pandiyan K."/>
            <person name="Kushwaha P."/>
            <person name="Gowdham M."/>
            <person name="Chakdar H."/>
            <person name="Singh A."/>
            <person name="Kumar M."/>
            <person name="Saxena A.K."/>
        </authorList>
    </citation>
    <scope>NUCLEOTIDE SEQUENCE [LARGE SCALE GENOMIC DNA]</scope>
    <source>
        <strain evidence="1 2">DSM 15356</strain>
    </source>
</reference>
<proteinExistence type="predicted"/>
<dbReference type="RefSeq" id="WP_161430972.1">
    <property type="nucleotide sequence ID" value="NZ_WUTT01000001.1"/>
</dbReference>
<protein>
    <recommendedName>
        <fullName evidence="3">Integrase</fullName>
    </recommendedName>
</protein>
<evidence type="ECO:0008006" key="3">
    <source>
        <dbReference type="Google" id="ProtNLM"/>
    </source>
</evidence>
<evidence type="ECO:0000313" key="1">
    <source>
        <dbReference type="EMBL" id="NAW33728.1"/>
    </source>
</evidence>
<sequence>MMNNVLPFVPRSGLAARASLNEFVNWAKSQIHLYDKPSDPVQWGAISWSRWGINNTRCSKLGKRNESLDSGMIDYVKAMLFEERVVNLSEDNYRLNALRCLEKALLDINKEADIISVTAAIFDRATLISQEYNSESTAYSTSLQLKRICDKLIESGVVAKPFIWDPQVKEPKMTLRKSAENAEKKLPSFESIAALGDIFSSNPESSLDIMVTSAVAILLSQPSRVGELSYIKKDCFVTDRDEQGRSQLYMLWYSQKGFGANRKIIPDSMAEICKEAVGRIVDITNEARGYARWLEENPDDFPHHIGVPNKHLDAPLTMEEVCKCLMLSTKNHSPRNVFKVFIKKICTSKSSSGLAREVAGDILSGFNEDGVSRVYIKGRLSGYEFNDTFEVTLRKLNLLVREKYLPKHFPYTDSKKVVKWKDALFCFRSGAFSVNKGKSEKPFGITGMCKHRLSTQLTGTQKKTQSIFERYGYSGVKVNTHAFRHLLNTVAQRGGLSQELIARWSGRLHESQNWVYNHVSPEEMADKLEVFLPQVVDSNILASIKTNVPIRMKNVGGFENRIVHRTEFGVCVHDYAQEPCAKFNNCLTCGEHICVKGDDVKLLNLKDERGYLRRSLVSFKKEAREETYGANTWLETTIEKLERCEQLIKVLEDPTIEDGALVKGVDNSWTAGCNALSIRGELGESKSGILPKNKDDDRLAELERILGLGD</sequence>
<gene>
    <name evidence="1" type="ORF">GRB96_04735</name>
</gene>
<accession>A0A7X4W3Y1</accession>
<dbReference type="SUPFAM" id="SSF56349">
    <property type="entry name" value="DNA breaking-rejoining enzymes"/>
    <property type="match status" value="1"/>
</dbReference>
<dbReference type="EMBL" id="WUTT01000001">
    <property type="protein sequence ID" value="NAW33728.1"/>
    <property type="molecule type" value="Genomic_DNA"/>
</dbReference>
<dbReference type="OrthoDB" id="6725579at2"/>
<dbReference type="Proteomes" id="UP000487929">
    <property type="component" value="Unassembled WGS sequence"/>
</dbReference>
<dbReference type="InterPro" id="IPR011010">
    <property type="entry name" value="DNA_brk_join_enz"/>
</dbReference>
<comment type="caution">
    <text evidence="1">The sequence shown here is derived from an EMBL/GenBank/DDBJ whole genome shotgun (WGS) entry which is preliminary data.</text>
</comment>
<name>A0A7X4W3Y1_9GAMM</name>
<dbReference type="AlphaFoldDB" id="A0A7X4W3Y1"/>
<organism evidence="1 2">
    <name type="scientific">Halomonas alimentaria</name>
    <dbReference type="NCBI Taxonomy" id="147248"/>
    <lineage>
        <taxon>Bacteria</taxon>
        <taxon>Pseudomonadati</taxon>
        <taxon>Pseudomonadota</taxon>
        <taxon>Gammaproteobacteria</taxon>
        <taxon>Oceanospirillales</taxon>
        <taxon>Halomonadaceae</taxon>
        <taxon>Halomonas</taxon>
    </lineage>
</organism>
<keyword evidence="2" id="KW-1185">Reference proteome</keyword>
<dbReference type="GO" id="GO:0003677">
    <property type="term" value="F:DNA binding"/>
    <property type="evidence" value="ECO:0007669"/>
    <property type="project" value="InterPro"/>
</dbReference>